<sequence>MDVFLGTILPFGFPFAPSGWMQANGQTLPLNQYQALYALLGVTYGGNGSTTFMLPNLCGRLPMHQGQGVNLTNRVIGQVIGTENTNVLVANLPPHAPVITATATSALTTTTTVNLASVPSTATTTPSNDNAYIGASAAAGPSSAAIFSTALGANPVALKGVDSTIGGTVNVTATAQPIGSGTPLGIVNPVLVLNFCVALQGLFPSRN</sequence>
<proteinExistence type="predicted"/>
<dbReference type="SUPFAM" id="SSF88874">
    <property type="entry name" value="Receptor-binding domain of short tail fibre protein gp12"/>
    <property type="match status" value="1"/>
</dbReference>
<evidence type="ECO:0000313" key="5">
    <source>
        <dbReference type="Proteomes" id="UP000245056"/>
    </source>
</evidence>
<evidence type="ECO:0000313" key="4">
    <source>
        <dbReference type="Proteomes" id="UP000198481"/>
    </source>
</evidence>
<accession>A0A1H1VQG9</accession>
<name>A0A1H1VQG9_9PSED</name>
<dbReference type="InterPro" id="IPR037053">
    <property type="entry name" value="Phage_tail_collar_dom_sf"/>
</dbReference>
<organism evidence="3 4">
    <name type="scientific">Pseudomonas prosekii</name>
    <dbReference type="NCBI Taxonomy" id="1148509"/>
    <lineage>
        <taxon>Bacteria</taxon>
        <taxon>Pseudomonadati</taxon>
        <taxon>Pseudomonadota</taxon>
        <taxon>Gammaproteobacteria</taxon>
        <taxon>Pseudomonadales</taxon>
        <taxon>Pseudomonadaceae</taxon>
        <taxon>Pseudomonas</taxon>
    </lineage>
</organism>
<dbReference type="AlphaFoldDB" id="A0A1H1VQG9"/>
<evidence type="ECO:0000259" key="1">
    <source>
        <dbReference type="Pfam" id="PF07484"/>
    </source>
</evidence>
<evidence type="ECO:0000313" key="3">
    <source>
        <dbReference type="EMBL" id="SDS86671.1"/>
    </source>
</evidence>
<dbReference type="STRING" id="1148509.SAMN05216222_2478"/>
<dbReference type="EMBL" id="QFAW01000012">
    <property type="protein sequence ID" value="PWE45220.1"/>
    <property type="molecule type" value="Genomic_DNA"/>
</dbReference>
<protein>
    <submittedName>
        <fullName evidence="3">Microcystin-dependent protein</fullName>
    </submittedName>
    <submittedName>
        <fullName evidence="2">Phage tail protein</fullName>
    </submittedName>
</protein>
<dbReference type="Proteomes" id="UP000198481">
    <property type="component" value="Chromosome I"/>
</dbReference>
<gene>
    <name evidence="2" type="ORF">C9I49_11215</name>
    <name evidence="3" type="ORF">SAMN05216222_2478</name>
</gene>
<reference evidence="2 5" key="2">
    <citation type="submission" date="2018-05" db="EMBL/GenBank/DDBJ databases">
        <title>Genome sequences of two Antarctic strains of Pseudomonas prosekii: insights into adaptation to extreme conditions.</title>
        <authorList>
            <person name="Snopkova K."/>
            <person name="Dufkova K."/>
            <person name="Cejkova D."/>
            <person name="Sedlacek I."/>
            <person name="Smajs D."/>
        </authorList>
    </citation>
    <scope>NUCLEOTIDE SEQUENCE [LARGE SCALE GENOMIC DNA]</scope>
    <source>
        <strain evidence="2 5">P2673</strain>
    </source>
</reference>
<dbReference type="RefSeq" id="WP_092275300.1">
    <property type="nucleotide sequence ID" value="NZ_LT629762.1"/>
</dbReference>
<dbReference type="Proteomes" id="UP000245056">
    <property type="component" value="Unassembled WGS sequence"/>
</dbReference>
<dbReference type="InterPro" id="IPR011083">
    <property type="entry name" value="Phage_tail_collar_dom"/>
</dbReference>
<feature type="domain" description="Phage tail collar" evidence="1">
    <location>
        <begin position="6"/>
        <end position="62"/>
    </location>
</feature>
<evidence type="ECO:0000313" key="2">
    <source>
        <dbReference type="EMBL" id="PWE45220.1"/>
    </source>
</evidence>
<dbReference type="EMBL" id="LT629762">
    <property type="protein sequence ID" value="SDS86671.1"/>
    <property type="molecule type" value="Genomic_DNA"/>
</dbReference>
<dbReference type="OrthoDB" id="9810174at2"/>
<dbReference type="Pfam" id="PF07484">
    <property type="entry name" value="Collar"/>
    <property type="match status" value="1"/>
</dbReference>
<dbReference type="Gene3D" id="3.90.1340.10">
    <property type="entry name" value="Phage tail collar domain"/>
    <property type="match status" value="1"/>
</dbReference>
<reference evidence="3 4" key="1">
    <citation type="submission" date="2016-10" db="EMBL/GenBank/DDBJ databases">
        <authorList>
            <person name="de Groot N.N."/>
        </authorList>
    </citation>
    <scope>NUCLEOTIDE SEQUENCE [LARGE SCALE GENOMIC DNA]</scope>
    <source>
        <strain evidence="3 4">LMG 26867</strain>
    </source>
</reference>